<name>A0A2A6CLT2_PRIPA</name>
<dbReference type="InterPro" id="IPR004263">
    <property type="entry name" value="Exostosin"/>
</dbReference>
<evidence type="ECO:0000256" key="2">
    <source>
        <dbReference type="ARBA" id="ARBA00010271"/>
    </source>
</evidence>
<evidence type="ECO:0000256" key="8">
    <source>
        <dbReference type="ARBA" id="ARBA00023157"/>
    </source>
</evidence>
<evidence type="ECO:0000256" key="1">
    <source>
        <dbReference type="ARBA" id="ARBA00004648"/>
    </source>
</evidence>
<evidence type="ECO:0000256" key="5">
    <source>
        <dbReference type="ARBA" id="ARBA00022824"/>
    </source>
</evidence>
<accession>A0A2A6CLT2</accession>
<dbReference type="OrthoDB" id="5954868at2759"/>
<proteinExistence type="inferred from homology"/>
<sequence length="539" mass="61861">MSRGVQYLVCVFTASLVFLVYLQHSASIVDRAATIYIDERDSYVIPPSLATDDIIDYRRCSNPLRIFVHTFDHPLAMVRNTTMFSPIEREHEIKMALAAHPAATKNQAEACLFLAFLDGSQQHIFSVNLEIAGRAGNQPCSRNINDNVSITPLGSEIIVQANFDYGVLRSEIGFYLCPNVPPFHKDTWQHRPSIMPLKRPTQFSLVVDSFDPVDASGIPQVVCAQKCGSSLHTTSFCLLYSSSTFYWRLLESLRAGCIPVVMSTRQPMPFQDQLDWKLATFRFPRSLTARVPDILENLDKENIMEMRRRGRVFLARIDDAQALSKALVAALAERIHMPLQAFPELHHLRARWNSGRDLTYTPNTLHDVPKMPADAEFDEKNQEHPDSINANSHGLTRDEEQFTEWFQIIVVWNNMEMLPNGTWPEILVPIEFILSKRNSLNSRFLPYDRIETEVQEFLYEYSFNQHPSILGYIDKNRNCEDIAMNYLVAHLSRKPTLKVFSKNVSSKSTKSSLSSRRRHYEERDECMQMLNALYGYNPL</sequence>
<dbReference type="PANTHER" id="PTHR48261">
    <property type="entry name" value="ACETYLGLUCOSAMINYLTRANSFERASE"/>
    <property type="match status" value="1"/>
</dbReference>
<evidence type="ECO:0000256" key="7">
    <source>
        <dbReference type="ARBA" id="ARBA00023136"/>
    </source>
</evidence>
<evidence type="ECO:0000313" key="10">
    <source>
        <dbReference type="Proteomes" id="UP000005239"/>
    </source>
</evidence>
<keyword evidence="6" id="KW-1133">Transmembrane helix</keyword>
<reference evidence="10" key="1">
    <citation type="journal article" date="2008" name="Nat. Genet.">
        <title>The Pristionchus pacificus genome provides a unique perspective on nematode lifestyle and parasitism.</title>
        <authorList>
            <person name="Dieterich C."/>
            <person name="Clifton S.W."/>
            <person name="Schuster L.N."/>
            <person name="Chinwalla A."/>
            <person name="Delehaunty K."/>
            <person name="Dinkelacker I."/>
            <person name="Fulton L."/>
            <person name="Fulton R."/>
            <person name="Godfrey J."/>
            <person name="Minx P."/>
            <person name="Mitreva M."/>
            <person name="Roeseler W."/>
            <person name="Tian H."/>
            <person name="Witte H."/>
            <person name="Yang S.P."/>
            <person name="Wilson R.K."/>
            <person name="Sommer R.J."/>
        </authorList>
    </citation>
    <scope>NUCLEOTIDE SEQUENCE [LARGE SCALE GENOMIC DNA]</scope>
    <source>
        <strain evidence="10">PS312</strain>
    </source>
</reference>
<dbReference type="Proteomes" id="UP000005239">
    <property type="component" value="Unassembled WGS sequence"/>
</dbReference>
<dbReference type="Gene3D" id="3.90.550.10">
    <property type="entry name" value="Spore Coat Polysaccharide Biosynthesis Protein SpsA, Chain A"/>
    <property type="match status" value="2"/>
</dbReference>
<evidence type="ECO:0000256" key="4">
    <source>
        <dbReference type="ARBA" id="ARBA00022692"/>
    </source>
</evidence>
<dbReference type="PANTHER" id="PTHR48261:SF2">
    <property type="entry name" value="ACETYLGLUCOSAMINYLTRANSFERASE"/>
    <property type="match status" value="1"/>
</dbReference>
<dbReference type="InterPro" id="IPR040911">
    <property type="entry name" value="Exostosin_GT47"/>
</dbReference>
<comment type="similarity">
    <text evidence="2">Belongs to the glycosyltransferase 47 family.</text>
</comment>
<dbReference type="GO" id="GO:0015012">
    <property type="term" value="P:heparan sulfate proteoglycan biosynthetic process"/>
    <property type="evidence" value="ECO:0007669"/>
    <property type="project" value="UniProtKB-ARBA"/>
</dbReference>
<dbReference type="Pfam" id="PF09258">
    <property type="entry name" value="Glyco_transf_64"/>
    <property type="match status" value="2"/>
</dbReference>
<accession>A0A8R1UW53</accession>
<dbReference type="GO" id="GO:0005794">
    <property type="term" value="C:Golgi apparatus"/>
    <property type="evidence" value="ECO:0000318"/>
    <property type="project" value="GO_Central"/>
</dbReference>
<keyword evidence="5" id="KW-0256">Endoplasmic reticulum</keyword>
<dbReference type="Pfam" id="PF03016">
    <property type="entry name" value="Exostosin_GT47"/>
    <property type="match status" value="1"/>
</dbReference>
<protein>
    <submittedName>
        <fullName evidence="9">Uncharacterized protein</fullName>
    </submittedName>
</protein>
<dbReference type="EnsemblMetazoa" id="PPA41754.1">
    <property type="protein sequence ID" value="PPA41754.1"/>
    <property type="gene ID" value="WBGene00280123"/>
</dbReference>
<dbReference type="GO" id="GO:0005789">
    <property type="term" value="C:endoplasmic reticulum membrane"/>
    <property type="evidence" value="ECO:0007669"/>
    <property type="project" value="UniProtKB-SubCell"/>
</dbReference>
<keyword evidence="8" id="KW-1015">Disulfide bond</keyword>
<keyword evidence="10" id="KW-1185">Reference proteome</keyword>
<dbReference type="InterPro" id="IPR029044">
    <property type="entry name" value="Nucleotide-diphossugar_trans"/>
</dbReference>
<dbReference type="AlphaFoldDB" id="A0A2A6CLT2"/>
<dbReference type="InterPro" id="IPR015338">
    <property type="entry name" value="GT64_dom"/>
</dbReference>
<organism evidence="9 10">
    <name type="scientific">Pristionchus pacificus</name>
    <name type="common">Parasitic nematode worm</name>
    <dbReference type="NCBI Taxonomy" id="54126"/>
    <lineage>
        <taxon>Eukaryota</taxon>
        <taxon>Metazoa</taxon>
        <taxon>Ecdysozoa</taxon>
        <taxon>Nematoda</taxon>
        <taxon>Chromadorea</taxon>
        <taxon>Rhabditida</taxon>
        <taxon>Rhabditina</taxon>
        <taxon>Diplogasteromorpha</taxon>
        <taxon>Diplogasteroidea</taxon>
        <taxon>Neodiplogasteridae</taxon>
        <taxon>Pristionchus</taxon>
    </lineage>
</organism>
<evidence type="ECO:0000313" key="9">
    <source>
        <dbReference type="EnsemblMetazoa" id="PPA41754.1"/>
    </source>
</evidence>
<evidence type="ECO:0000256" key="6">
    <source>
        <dbReference type="ARBA" id="ARBA00022989"/>
    </source>
</evidence>
<comment type="subcellular location">
    <subcellularLocation>
        <location evidence="1">Endoplasmic reticulum membrane</location>
        <topology evidence="1">Single-pass type II membrane protein</topology>
    </subcellularLocation>
</comment>
<keyword evidence="4" id="KW-0812">Transmembrane</keyword>
<evidence type="ECO:0000256" key="3">
    <source>
        <dbReference type="ARBA" id="ARBA00022679"/>
    </source>
</evidence>
<keyword evidence="7" id="KW-0472">Membrane</keyword>
<dbReference type="GO" id="GO:0016757">
    <property type="term" value="F:glycosyltransferase activity"/>
    <property type="evidence" value="ECO:0000318"/>
    <property type="project" value="GO_Central"/>
</dbReference>
<reference evidence="9" key="2">
    <citation type="submission" date="2022-06" db="UniProtKB">
        <authorList>
            <consortium name="EnsemblMetazoa"/>
        </authorList>
    </citation>
    <scope>IDENTIFICATION</scope>
    <source>
        <strain evidence="9">PS312</strain>
    </source>
</reference>
<gene>
    <name evidence="9" type="primary">WBGene00280123</name>
</gene>
<keyword evidence="3" id="KW-0808">Transferase</keyword>